<evidence type="ECO:0000313" key="2">
    <source>
        <dbReference type="EMBL" id="TYO97293.1"/>
    </source>
</evidence>
<sequence length="68" mass="7626">MTVSSQVKQTIASLKGTRATLESFASIESNQQAKQVLQKNIVRLEGVIKDLENRLGVLEFEEPQYKGF</sequence>
<dbReference type="Proteomes" id="UP000323166">
    <property type="component" value="Unassembled WGS sequence"/>
</dbReference>
<name>A0A5S4ZX79_9FIRM</name>
<dbReference type="Pfam" id="PF07870">
    <property type="entry name" value="DUF1657"/>
    <property type="match status" value="1"/>
</dbReference>
<organism evidence="2 3">
    <name type="scientific">Desulfallas thermosapovorans DSM 6562</name>
    <dbReference type="NCBI Taxonomy" id="1121431"/>
    <lineage>
        <taxon>Bacteria</taxon>
        <taxon>Bacillati</taxon>
        <taxon>Bacillota</taxon>
        <taxon>Clostridia</taxon>
        <taxon>Eubacteriales</taxon>
        <taxon>Desulfallaceae</taxon>
        <taxon>Desulfallas</taxon>
    </lineage>
</organism>
<proteinExistence type="predicted"/>
<dbReference type="RefSeq" id="WP_166510544.1">
    <property type="nucleotide sequence ID" value="NZ_VNHM01000002.1"/>
</dbReference>
<protein>
    <submittedName>
        <fullName evidence="2">Uncharacterized protein DUF1657</fullName>
    </submittedName>
</protein>
<accession>A0A5S4ZX79</accession>
<comment type="caution">
    <text evidence="2">The sequence shown here is derived from an EMBL/GenBank/DDBJ whole genome shotgun (WGS) entry which is preliminary data.</text>
</comment>
<keyword evidence="3" id="KW-1185">Reference proteome</keyword>
<gene>
    <name evidence="2" type="ORF">LX24_00484</name>
</gene>
<evidence type="ECO:0000313" key="3">
    <source>
        <dbReference type="Proteomes" id="UP000323166"/>
    </source>
</evidence>
<reference evidence="2 3" key="1">
    <citation type="submission" date="2019-07" db="EMBL/GenBank/DDBJ databases">
        <title>Genomic Encyclopedia of Type Strains, Phase I: the one thousand microbial genomes (KMG-I) project.</title>
        <authorList>
            <person name="Kyrpides N."/>
        </authorList>
    </citation>
    <scope>NUCLEOTIDE SEQUENCE [LARGE SCALE GENOMIC DNA]</scope>
    <source>
        <strain evidence="2 3">DSM 6562</strain>
    </source>
</reference>
<keyword evidence="1" id="KW-0175">Coiled coil</keyword>
<feature type="coiled-coil region" evidence="1">
    <location>
        <begin position="34"/>
        <end position="61"/>
    </location>
</feature>
<dbReference type="InterPro" id="IPR012452">
    <property type="entry name" value="DUF1657"/>
</dbReference>
<evidence type="ECO:0000256" key="1">
    <source>
        <dbReference type="SAM" id="Coils"/>
    </source>
</evidence>
<dbReference type="EMBL" id="VNHM01000002">
    <property type="protein sequence ID" value="TYO97293.1"/>
    <property type="molecule type" value="Genomic_DNA"/>
</dbReference>
<dbReference type="AlphaFoldDB" id="A0A5S4ZX79"/>